<protein>
    <recommendedName>
        <fullName evidence="4">Outer membrane assembly lipoprotein YfiO</fullName>
    </recommendedName>
</protein>
<name>A0ABV2EF35_9CAUL</name>
<organism evidence="2 3">
    <name type="scientific">Phenylobacterium koreense</name>
    <dbReference type="NCBI Taxonomy" id="266125"/>
    <lineage>
        <taxon>Bacteria</taxon>
        <taxon>Pseudomonadati</taxon>
        <taxon>Pseudomonadota</taxon>
        <taxon>Alphaproteobacteria</taxon>
        <taxon>Caulobacterales</taxon>
        <taxon>Caulobacteraceae</taxon>
        <taxon>Phenylobacterium</taxon>
    </lineage>
</organism>
<sequence>MLGLVFRQAACGLAASLALVSAACFAGPARASGDFGCEPQLSLVPTAVDTQCWNAPFLNPQNDSRTNLQLLLNDAEGIGAPKPPPLTPLDEPWRRRLTRWETPFWLDDFRAAFGDEPDTGSDEFAAGEGSRCRSNDSGMADFQAAVEASRLKEDDKAALIALRRGHGASCGNAPADDSPPEEGKRLGSSLARQFASYSQGAASFYASDFAGAQSHFALARASRNAWLREAATYMQGRVALNAAQANAFGEWGELDRGRVDKASLDEAVRLFEAYLKAYPEGRYAASARGLFRRAAWLGGRNDELSALFAWQFDHLGPNARNTSVQALVQEADAKLLSEADLSGLKEPRLLATADLMRMRIFRDDKGQVVEPMQIRREELEAQRPAFAGREALFDYLLAAHAFYVDNDPAGALKRLGDMAPGAKMGSLEFSRQMLRGLGLEATGNPTAARGQFQRLIPTAEPLMQRPAVELALTMNYERTGDLGMAFLPGSPILSEDYRRQLLTYSASAELLRQQASAADAPETERRTALFVLLYKQLTRGRYKDFLADLKQLPPAAVFADTTNEPYDDPTRRLGLFHWSGTAAGQGYACPSIETVAGALARDARKPEALICLAEFFRKNSLDDSYVDEAPAAGELGGGPSQFPGGAFSRLDVYKQILAEPKATAEVRAYALYRAVNCYAPSGHNACGGADVPLSQRKQWFQDLKTRHSASPWAERLKYYW</sequence>
<comment type="caution">
    <text evidence="2">The sequence shown here is derived from an EMBL/GenBank/DDBJ whole genome shotgun (WGS) entry which is preliminary data.</text>
</comment>
<dbReference type="PROSITE" id="PS51257">
    <property type="entry name" value="PROKAR_LIPOPROTEIN"/>
    <property type="match status" value="1"/>
</dbReference>
<feature type="signal peptide" evidence="1">
    <location>
        <begin position="1"/>
        <end position="26"/>
    </location>
</feature>
<accession>A0ABV2EF35</accession>
<dbReference type="RefSeq" id="WP_331928805.1">
    <property type="nucleotide sequence ID" value="NZ_JBEPLU010000001.1"/>
</dbReference>
<dbReference type="Proteomes" id="UP001549110">
    <property type="component" value="Unassembled WGS sequence"/>
</dbReference>
<feature type="chain" id="PRO_5046986580" description="Outer membrane assembly lipoprotein YfiO" evidence="1">
    <location>
        <begin position="27"/>
        <end position="720"/>
    </location>
</feature>
<evidence type="ECO:0008006" key="4">
    <source>
        <dbReference type="Google" id="ProtNLM"/>
    </source>
</evidence>
<gene>
    <name evidence="2" type="ORF">ABID41_000662</name>
</gene>
<dbReference type="EMBL" id="JBEPLU010000001">
    <property type="protein sequence ID" value="MET3525567.1"/>
    <property type="molecule type" value="Genomic_DNA"/>
</dbReference>
<proteinExistence type="predicted"/>
<evidence type="ECO:0000313" key="3">
    <source>
        <dbReference type="Proteomes" id="UP001549110"/>
    </source>
</evidence>
<evidence type="ECO:0000256" key="1">
    <source>
        <dbReference type="SAM" id="SignalP"/>
    </source>
</evidence>
<keyword evidence="3" id="KW-1185">Reference proteome</keyword>
<evidence type="ECO:0000313" key="2">
    <source>
        <dbReference type="EMBL" id="MET3525567.1"/>
    </source>
</evidence>
<reference evidence="2 3" key="1">
    <citation type="submission" date="2024-06" db="EMBL/GenBank/DDBJ databases">
        <title>Genomic Encyclopedia of Type Strains, Phase IV (KMG-IV): sequencing the most valuable type-strain genomes for metagenomic binning, comparative biology and taxonomic classification.</title>
        <authorList>
            <person name="Goeker M."/>
        </authorList>
    </citation>
    <scope>NUCLEOTIDE SEQUENCE [LARGE SCALE GENOMIC DNA]</scope>
    <source>
        <strain evidence="2 3">DSM 17809</strain>
    </source>
</reference>
<keyword evidence="1" id="KW-0732">Signal</keyword>